<sequence length="199" mass="21311">MTAPGFCVNAPLLPGFAQPEDDAQRVFRVLLDALSHPGRIHTVPLALEAPAPLATATGAAALTLCDYETPLWLQSPDAAPWLRFHTGCPLVERPAQARFALIDDPATMPALADFPQGEPEYPDRSATLLIQVADFTDDGLVWSGPGIDGETTLGVAGLPAGFWRDWQRNTGHFPLGIDLLLVAGDRIVGLPRTTTIREA</sequence>
<keyword evidence="1" id="KW-0456">Lyase</keyword>
<accession>A0A4U0P9T7</accession>
<protein>
    <submittedName>
        <fullName evidence="1">Phosphonate C-P lyase system protein PhnH</fullName>
    </submittedName>
</protein>
<dbReference type="Pfam" id="PF05845">
    <property type="entry name" value="PhnH"/>
    <property type="match status" value="1"/>
</dbReference>
<evidence type="ECO:0000313" key="1">
    <source>
        <dbReference type="EMBL" id="TJZ64371.1"/>
    </source>
</evidence>
<dbReference type="EMBL" id="SUMF01000047">
    <property type="protein sequence ID" value="TJZ64371.1"/>
    <property type="molecule type" value="Genomic_DNA"/>
</dbReference>
<proteinExistence type="predicted"/>
<name>A0A4U0P9T7_9NEIS</name>
<dbReference type="InterPro" id="IPR008772">
    <property type="entry name" value="Phosphonate_metab_PhnH"/>
</dbReference>
<dbReference type="GO" id="GO:0019634">
    <property type="term" value="P:organic phosphonate metabolic process"/>
    <property type="evidence" value="ECO:0007669"/>
    <property type="project" value="InterPro"/>
</dbReference>
<organism evidence="1 2">
    <name type="scientific">Chitiniphilus eburneus</name>
    <dbReference type="NCBI Taxonomy" id="2571148"/>
    <lineage>
        <taxon>Bacteria</taxon>
        <taxon>Pseudomonadati</taxon>
        <taxon>Pseudomonadota</taxon>
        <taxon>Betaproteobacteria</taxon>
        <taxon>Neisseriales</taxon>
        <taxon>Chitinibacteraceae</taxon>
        <taxon>Chitiniphilus</taxon>
    </lineage>
</organism>
<dbReference type="OrthoDB" id="9814509at2"/>
<dbReference type="SUPFAM" id="SSF159709">
    <property type="entry name" value="PhnH-like"/>
    <property type="match status" value="1"/>
</dbReference>
<dbReference type="PIRSF" id="PIRSF020680">
    <property type="entry name" value="PhnH"/>
    <property type="match status" value="1"/>
</dbReference>
<dbReference type="AlphaFoldDB" id="A0A4U0P9T7"/>
<comment type="caution">
    <text evidence="1">The sequence shown here is derived from an EMBL/GenBank/DDBJ whole genome shotgun (WGS) entry which is preliminary data.</text>
</comment>
<dbReference type="Proteomes" id="UP000310016">
    <property type="component" value="Unassembled WGS sequence"/>
</dbReference>
<dbReference type="Gene3D" id="3.40.50.11310">
    <property type="entry name" value="Bacterial phosphonate metabolism protein PhnH"/>
    <property type="match status" value="1"/>
</dbReference>
<gene>
    <name evidence="1" type="primary">phnH</name>
    <name evidence="1" type="ORF">FAZ21_19220</name>
</gene>
<evidence type="ECO:0000313" key="2">
    <source>
        <dbReference type="Proteomes" id="UP000310016"/>
    </source>
</evidence>
<dbReference type="NCBIfam" id="TIGR03292">
    <property type="entry name" value="PhnH_redo"/>
    <property type="match status" value="1"/>
</dbReference>
<dbReference type="InterPro" id="IPR038058">
    <property type="entry name" value="PhnH-like_sp"/>
</dbReference>
<keyword evidence="2" id="KW-1185">Reference proteome</keyword>
<dbReference type="GO" id="GO:0016829">
    <property type="term" value="F:lyase activity"/>
    <property type="evidence" value="ECO:0007669"/>
    <property type="project" value="UniProtKB-KW"/>
</dbReference>
<reference evidence="1 2" key="1">
    <citation type="submission" date="2019-04" db="EMBL/GenBank/DDBJ databases">
        <title>Chitiniphilus eburnea sp. nov., a novel chitinolytic bacterium isolated from aquaculture sludge.</title>
        <authorList>
            <person name="Sheng M."/>
        </authorList>
    </citation>
    <scope>NUCLEOTIDE SEQUENCE [LARGE SCALE GENOMIC DNA]</scope>
    <source>
        <strain evidence="1 2">HX-2-15</strain>
    </source>
</reference>